<reference evidence="1" key="1">
    <citation type="journal article" date="2020" name="mSystems">
        <title>Genome- and Community-Level Interaction Insights into Carbon Utilization and Element Cycling Functions of Hydrothermarchaeota in Hydrothermal Sediment.</title>
        <authorList>
            <person name="Zhou Z."/>
            <person name="Liu Y."/>
            <person name="Xu W."/>
            <person name="Pan J."/>
            <person name="Luo Z.H."/>
            <person name="Li M."/>
        </authorList>
    </citation>
    <scope>NUCLEOTIDE SEQUENCE [LARGE SCALE GENOMIC DNA]</scope>
    <source>
        <strain evidence="1">HyVt-483</strain>
    </source>
</reference>
<evidence type="ECO:0000313" key="1">
    <source>
        <dbReference type="EMBL" id="HFC97732.1"/>
    </source>
</evidence>
<protein>
    <submittedName>
        <fullName evidence="1">Uncharacterized protein</fullName>
    </submittedName>
</protein>
<dbReference type="Proteomes" id="UP000886043">
    <property type="component" value="Unassembled WGS sequence"/>
</dbReference>
<sequence length="81" mass="9099">MEFVWNGLSSKMLVVSMALVIVITQDALSFSEINQAVFNPLGIILRPGDLPDLYLHYFILGKSHLSVINQASSHIRMLDRI</sequence>
<accession>A0A7C3CLA8</accession>
<proteinExistence type="predicted"/>
<dbReference type="AlphaFoldDB" id="A0A7C3CLA8"/>
<name>A0A7C3CLA8_9BACT</name>
<dbReference type="EMBL" id="DRMH01000059">
    <property type="protein sequence ID" value="HFC97732.1"/>
    <property type="molecule type" value="Genomic_DNA"/>
</dbReference>
<organism evidence="1">
    <name type="scientific">Thermosulfurimonas dismutans</name>
    <dbReference type="NCBI Taxonomy" id="999894"/>
    <lineage>
        <taxon>Bacteria</taxon>
        <taxon>Pseudomonadati</taxon>
        <taxon>Thermodesulfobacteriota</taxon>
        <taxon>Thermodesulfobacteria</taxon>
        <taxon>Thermodesulfobacteriales</taxon>
        <taxon>Thermodesulfobacteriaceae</taxon>
        <taxon>Thermosulfurimonas</taxon>
    </lineage>
</organism>
<gene>
    <name evidence="1" type="ORF">ENJ40_04645</name>
</gene>
<comment type="caution">
    <text evidence="1">The sequence shown here is derived from an EMBL/GenBank/DDBJ whole genome shotgun (WGS) entry which is preliminary data.</text>
</comment>